<proteinExistence type="predicted"/>
<keyword evidence="8" id="KW-0732">Signal</keyword>
<name>A0AAD3H3W9_9STRA</name>
<dbReference type="PANTHER" id="PTHR33281:SF19">
    <property type="entry name" value="VOLTAGE-DEPENDENT ANION CHANNEL-FORMING PROTEIN YNEE"/>
    <property type="match status" value="1"/>
</dbReference>
<evidence type="ECO:0000256" key="6">
    <source>
        <dbReference type="ARBA" id="ARBA00023065"/>
    </source>
</evidence>
<evidence type="ECO:0000256" key="2">
    <source>
        <dbReference type="ARBA" id="ARBA00022448"/>
    </source>
</evidence>
<reference evidence="9 10" key="1">
    <citation type="journal article" date="2021" name="Sci. Rep.">
        <title>The genome of the diatom Chaetoceros tenuissimus carries an ancient integrated fragment of an extant virus.</title>
        <authorList>
            <person name="Hongo Y."/>
            <person name="Kimura K."/>
            <person name="Takaki Y."/>
            <person name="Yoshida Y."/>
            <person name="Baba S."/>
            <person name="Kobayashi G."/>
            <person name="Nagasaki K."/>
            <person name="Hano T."/>
            <person name="Tomaru Y."/>
        </authorList>
    </citation>
    <scope>NUCLEOTIDE SEQUENCE [LARGE SCALE GENOMIC DNA]</scope>
    <source>
        <strain evidence="9 10">NIES-3715</strain>
    </source>
</reference>
<evidence type="ECO:0000256" key="7">
    <source>
        <dbReference type="ARBA" id="ARBA00023136"/>
    </source>
</evidence>
<evidence type="ECO:0000256" key="4">
    <source>
        <dbReference type="ARBA" id="ARBA00022692"/>
    </source>
</evidence>
<evidence type="ECO:0000256" key="5">
    <source>
        <dbReference type="ARBA" id="ARBA00022989"/>
    </source>
</evidence>
<evidence type="ECO:0000256" key="3">
    <source>
        <dbReference type="ARBA" id="ARBA00022475"/>
    </source>
</evidence>
<keyword evidence="5" id="KW-1133">Transmembrane helix</keyword>
<dbReference type="InterPro" id="IPR044669">
    <property type="entry name" value="YneE/VCCN1/2-like"/>
</dbReference>
<protein>
    <recommendedName>
        <fullName evidence="11">Bestrophin homolog</fullName>
    </recommendedName>
</protein>
<accession>A0AAD3H3W9</accession>
<dbReference type="GO" id="GO:0005254">
    <property type="term" value="F:chloride channel activity"/>
    <property type="evidence" value="ECO:0007669"/>
    <property type="project" value="InterPro"/>
</dbReference>
<evidence type="ECO:0000256" key="8">
    <source>
        <dbReference type="SAM" id="SignalP"/>
    </source>
</evidence>
<keyword evidence="2" id="KW-0813">Transport</keyword>
<evidence type="ECO:0008006" key="11">
    <source>
        <dbReference type="Google" id="ProtNLM"/>
    </source>
</evidence>
<dbReference type="AlphaFoldDB" id="A0AAD3H3W9"/>
<evidence type="ECO:0000256" key="1">
    <source>
        <dbReference type="ARBA" id="ARBA00004651"/>
    </source>
</evidence>
<keyword evidence="3" id="KW-1003">Cell membrane</keyword>
<gene>
    <name evidence="9" type="ORF">CTEN210_05589</name>
</gene>
<feature type="signal peptide" evidence="8">
    <location>
        <begin position="1"/>
        <end position="21"/>
    </location>
</feature>
<comment type="caution">
    <text evidence="9">The sequence shown here is derived from an EMBL/GenBank/DDBJ whole genome shotgun (WGS) entry which is preliminary data.</text>
</comment>
<dbReference type="Proteomes" id="UP001054902">
    <property type="component" value="Unassembled WGS sequence"/>
</dbReference>
<evidence type="ECO:0000313" key="10">
    <source>
        <dbReference type="Proteomes" id="UP001054902"/>
    </source>
</evidence>
<keyword evidence="4" id="KW-0812">Transmembrane</keyword>
<keyword evidence="7" id="KW-0472">Membrane</keyword>
<dbReference type="EMBL" id="BLLK01000032">
    <property type="protein sequence ID" value="GFH49113.1"/>
    <property type="molecule type" value="Genomic_DNA"/>
</dbReference>
<sequence length="442" mass="49651">MRLSFLFFGATSAIGLKHASAFTASFSSRCHPHSLSRSRTSDLMISCTKLHSSKSEEEKNESTESYRPGSLMAATAEYGRVPYGEESRKFRRTEYKYQDWVQHRNTEKVVTNIQGMFFSGIIRQLKEEVHLVALAAAVVVVWNDFLFAQSLPMPNVLNGESALPTLSIPKLTLPALPFTLSSPALGLLLVFKTNASYARWSEARNTWSKVIAQSRNAIRMVSTFVDENNDICSEEDYLMVTQLSNAIWLLSRTLMNSLSSPEDEQNYRNEVMEVYSSSGSEKDLHVAKKMIESSDRTMLALAHASKALNAVPVDEKRRVETDKSLVIIGDCIGVCEKIYSSPVPLVYTRHTGRFLSLWMILLPTALYDAFYDKNVLDTTFGTLQCLPLIPATALVGLFLFGIEELAIQLEEPFSILPMQKFCDDIKRSSNTIQSWCLRDDSP</sequence>
<comment type="subcellular location">
    <subcellularLocation>
        <location evidence="1">Cell membrane</location>
        <topology evidence="1">Multi-pass membrane protein</topology>
    </subcellularLocation>
</comment>
<keyword evidence="6" id="KW-0406">Ion transport</keyword>
<keyword evidence="10" id="KW-1185">Reference proteome</keyword>
<dbReference type="GO" id="GO:0005886">
    <property type="term" value="C:plasma membrane"/>
    <property type="evidence" value="ECO:0007669"/>
    <property type="project" value="UniProtKB-SubCell"/>
</dbReference>
<dbReference type="Pfam" id="PF25539">
    <property type="entry name" value="Bestrophin_2"/>
    <property type="match status" value="1"/>
</dbReference>
<evidence type="ECO:0000313" key="9">
    <source>
        <dbReference type="EMBL" id="GFH49113.1"/>
    </source>
</evidence>
<dbReference type="PANTHER" id="PTHR33281">
    <property type="entry name" value="UPF0187 PROTEIN YNEE"/>
    <property type="match status" value="1"/>
</dbReference>
<feature type="chain" id="PRO_5041988781" description="Bestrophin homolog" evidence="8">
    <location>
        <begin position="22"/>
        <end position="442"/>
    </location>
</feature>
<organism evidence="9 10">
    <name type="scientific">Chaetoceros tenuissimus</name>
    <dbReference type="NCBI Taxonomy" id="426638"/>
    <lineage>
        <taxon>Eukaryota</taxon>
        <taxon>Sar</taxon>
        <taxon>Stramenopiles</taxon>
        <taxon>Ochrophyta</taxon>
        <taxon>Bacillariophyta</taxon>
        <taxon>Coscinodiscophyceae</taxon>
        <taxon>Chaetocerotophycidae</taxon>
        <taxon>Chaetocerotales</taxon>
        <taxon>Chaetocerotaceae</taxon>
        <taxon>Chaetoceros</taxon>
    </lineage>
</organism>